<accession>A0ABX8LHL7</accession>
<dbReference type="Pfam" id="PF00908">
    <property type="entry name" value="dTDP_sugar_isom"/>
    <property type="match status" value="1"/>
</dbReference>
<dbReference type="PANTHER" id="PTHR21047">
    <property type="entry name" value="DTDP-6-DEOXY-D-GLUCOSE-3,5 EPIMERASE"/>
    <property type="match status" value="1"/>
</dbReference>
<sequence length="176" mass="19733">MRFEPLPVPGAFLIEPDFIADDRGFFARTFCRAEFAAKGLNTNLVQCSVSFNKARHTLRGMHYQVTPHEEAKLVRCTKGAIQDVIVDLRPDSPAFRRWASVELSAENHRGVYIPEGVAHGFLTLDVDSEVFYQMSEFFQPECAAGARFDDAAFGIDWLAEPAVISGRDLGYPDFLK</sequence>
<proteinExistence type="predicted"/>
<dbReference type="PANTHER" id="PTHR21047:SF2">
    <property type="entry name" value="THYMIDINE DIPHOSPHO-4-KETO-RHAMNOSE 3,5-EPIMERASE"/>
    <property type="match status" value="1"/>
</dbReference>
<protein>
    <submittedName>
        <fullName evidence="1">dTDP-4-dehydrorhamnose 3,5-epimerase family protein</fullName>
    </submittedName>
</protein>
<keyword evidence="2" id="KW-1185">Reference proteome</keyword>
<reference evidence="1 2" key="1">
    <citation type="submission" date="2021-06" db="EMBL/GenBank/DDBJ databases">
        <title>Gemonas diversity in paddy soil.</title>
        <authorList>
            <person name="Liu G."/>
        </authorList>
    </citation>
    <scope>NUCLEOTIDE SEQUENCE [LARGE SCALE GENOMIC DNA]</scope>
    <source>
        <strain evidence="1 2">RG2</strain>
    </source>
</reference>
<name>A0ABX8LHL7_9BACT</name>
<dbReference type="RefSeq" id="WP_217288116.1">
    <property type="nucleotide sequence ID" value="NZ_CP077683.1"/>
</dbReference>
<evidence type="ECO:0000313" key="2">
    <source>
        <dbReference type="Proteomes" id="UP000683559"/>
    </source>
</evidence>
<dbReference type="Proteomes" id="UP000683559">
    <property type="component" value="Chromosome"/>
</dbReference>
<dbReference type="InterPro" id="IPR000888">
    <property type="entry name" value="RmlC-like"/>
</dbReference>
<gene>
    <name evidence="1" type="ORF">KP001_03030</name>
</gene>
<evidence type="ECO:0000313" key="1">
    <source>
        <dbReference type="EMBL" id="QXE91535.1"/>
    </source>
</evidence>
<dbReference type="EMBL" id="CP077683">
    <property type="protein sequence ID" value="QXE91535.1"/>
    <property type="molecule type" value="Genomic_DNA"/>
</dbReference>
<dbReference type="CDD" id="cd00438">
    <property type="entry name" value="cupin_RmlC"/>
    <property type="match status" value="1"/>
</dbReference>
<organism evidence="1 2">
    <name type="scientific">Geomonas subterranea</name>
    <dbReference type="NCBI Taxonomy" id="2847989"/>
    <lineage>
        <taxon>Bacteria</taxon>
        <taxon>Pseudomonadati</taxon>
        <taxon>Thermodesulfobacteriota</taxon>
        <taxon>Desulfuromonadia</taxon>
        <taxon>Geobacterales</taxon>
        <taxon>Geobacteraceae</taxon>
        <taxon>Geomonas</taxon>
    </lineage>
</organism>